<sequence>SELQLEDEEDSHRLRRTSSASSSSSQSTTVIPTPLSPHPTSFDATTLLHFGWGNQELRRGDSLKFCLMWDILVGLTINENVAELNLVHTQIKKFSVDPNVDVYEETMRFLTDPSDNICQNVLKWIGGRVISLRITLIDVIGGWSLVSSSLNYHQTTLLRRLHLIDIEPHEFDKLLRNRLVKQLHTLLIDVTNSSPFNYQGWHFPVIVTVTGNRNLLPVTVTEIRYLLPVTDSKRSSQMSINPVDLFPHTDELILSDTHNNTLADLCNCKSSISSWSLLTKILIDECNVVTGDKLEAILQMAYNVHTLHIDSFNGILSRAIFGAHENLRTHVSGQRKRSNILVDISHREEQRCLNMEQYERQ</sequence>
<evidence type="ECO:0000313" key="3">
    <source>
        <dbReference type="EMBL" id="CAF4018085.1"/>
    </source>
</evidence>
<dbReference type="Proteomes" id="UP000681722">
    <property type="component" value="Unassembled WGS sequence"/>
</dbReference>
<feature type="region of interest" description="Disordered" evidence="1">
    <location>
        <begin position="1"/>
        <end position="38"/>
    </location>
</feature>
<feature type="compositionally biased region" description="Low complexity" evidence="1">
    <location>
        <begin position="17"/>
        <end position="29"/>
    </location>
</feature>
<evidence type="ECO:0000313" key="4">
    <source>
        <dbReference type="Proteomes" id="UP000663829"/>
    </source>
</evidence>
<name>A0A815A0T6_9BILA</name>
<comment type="caution">
    <text evidence="2">The sequence shown here is derived from an EMBL/GenBank/DDBJ whole genome shotgun (WGS) entry which is preliminary data.</text>
</comment>
<dbReference type="AlphaFoldDB" id="A0A815A0T6"/>
<dbReference type="EMBL" id="CAJNOQ010010356">
    <property type="protein sequence ID" value="CAF1249572.1"/>
    <property type="molecule type" value="Genomic_DNA"/>
</dbReference>
<protein>
    <submittedName>
        <fullName evidence="2">Uncharacterized protein</fullName>
    </submittedName>
</protein>
<dbReference type="OrthoDB" id="10055595at2759"/>
<dbReference type="Proteomes" id="UP000663829">
    <property type="component" value="Unassembled WGS sequence"/>
</dbReference>
<reference evidence="2" key="1">
    <citation type="submission" date="2021-02" db="EMBL/GenBank/DDBJ databases">
        <authorList>
            <person name="Nowell W R."/>
        </authorList>
    </citation>
    <scope>NUCLEOTIDE SEQUENCE</scope>
</reference>
<accession>A0A815A0T6</accession>
<evidence type="ECO:0000256" key="1">
    <source>
        <dbReference type="SAM" id="MobiDB-lite"/>
    </source>
</evidence>
<gene>
    <name evidence="2" type="ORF">GPM918_LOCUS26065</name>
    <name evidence="3" type="ORF">SRO942_LOCUS26153</name>
</gene>
<dbReference type="EMBL" id="CAJOBC010013982">
    <property type="protein sequence ID" value="CAF4018085.1"/>
    <property type="molecule type" value="Genomic_DNA"/>
</dbReference>
<feature type="non-terminal residue" evidence="2">
    <location>
        <position position="1"/>
    </location>
</feature>
<evidence type="ECO:0000313" key="2">
    <source>
        <dbReference type="EMBL" id="CAF1249572.1"/>
    </source>
</evidence>
<keyword evidence="4" id="KW-1185">Reference proteome</keyword>
<organism evidence="2 4">
    <name type="scientific">Didymodactylos carnosus</name>
    <dbReference type="NCBI Taxonomy" id="1234261"/>
    <lineage>
        <taxon>Eukaryota</taxon>
        <taxon>Metazoa</taxon>
        <taxon>Spiralia</taxon>
        <taxon>Gnathifera</taxon>
        <taxon>Rotifera</taxon>
        <taxon>Eurotatoria</taxon>
        <taxon>Bdelloidea</taxon>
        <taxon>Philodinida</taxon>
        <taxon>Philodinidae</taxon>
        <taxon>Didymodactylos</taxon>
    </lineage>
</organism>
<proteinExistence type="predicted"/>